<evidence type="ECO:0000313" key="1">
    <source>
        <dbReference type="EMBL" id="EMS79717.1"/>
    </source>
</evidence>
<dbReference type="Gene3D" id="3.40.30.10">
    <property type="entry name" value="Glutaredoxin"/>
    <property type="match status" value="1"/>
</dbReference>
<evidence type="ECO:0000313" key="2">
    <source>
        <dbReference type="Proteomes" id="UP000014216"/>
    </source>
</evidence>
<name>S0G5G6_9BACT</name>
<dbReference type="Proteomes" id="UP000014216">
    <property type="component" value="Unassembled WGS sequence"/>
</dbReference>
<gene>
    <name evidence="1" type="ORF">Dpo_4c02690</name>
</gene>
<dbReference type="OrthoDB" id="9795531at2"/>
<proteinExistence type="predicted"/>
<comment type="caution">
    <text evidence="1">The sequence shown here is derived from an EMBL/GenBank/DDBJ whole genome shotgun (WGS) entry which is preliminary data.</text>
</comment>
<dbReference type="RefSeq" id="WP_006965967.1">
    <property type="nucleotide sequence ID" value="NZ_APJX01000004.1"/>
</dbReference>
<protein>
    <submittedName>
        <fullName evidence="1">Uncharacterized protein</fullName>
    </submittedName>
</protein>
<dbReference type="AlphaFoldDB" id="S0G5G6"/>
<sequence>MNMTLFSATGCVRCRMAAVFMDERGMSYEKEDALGQGKDVFKQFYREHRSAVTRGPDGIAFPILFTGDTVVQGLGPVLAFLQAGAALEPFVTLDHSPHGWISGLDLSARPLPDGSDLLAVLRFLKQKRLNIQMEACGRNPHILTSVITEGLCDKVVFTLHGPASRYEDLTGLPLDEADLSASLSLLTSVKDYTILLPVRPVSTSQGPGVSITPEEAGQAARLVETATGSKKHPFFIQPAAPREEGLEPLTAPRLFKYRTLCRRFMVMADIWKPA</sequence>
<dbReference type="PROSITE" id="PS51354">
    <property type="entry name" value="GLUTAREDOXIN_2"/>
    <property type="match status" value="1"/>
</dbReference>
<accession>S0G5G6</accession>
<organism evidence="1 2">
    <name type="scientific">Desulfotignum phosphitoxidans DSM 13687</name>
    <dbReference type="NCBI Taxonomy" id="1286635"/>
    <lineage>
        <taxon>Bacteria</taxon>
        <taxon>Pseudomonadati</taxon>
        <taxon>Thermodesulfobacteriota</taxon>
        <taxon>Desulfobacteria</taxon>
        <taxon>Desulfobacterales</taxon>
        <taxon>Desulfobacteraceae</taxon>
        <taxon>Desulfotignum</taxon>
    </lineage>
</organism>
<reference evidence="1 2" key="1">
    <citation type="journal article" date="2013" name="Genome Announc.">
        <title>Draft Genome Sequence of Desulfotignum phosphitoxidans DSM 13687 Strain FiPS-3.</title>
        <authorList>
            <person name="Poehlein A."/>
            <person name="Daniel R."/>
            <person name="Simeonova D.D."/>
        </authorList>
    </citation>
    <scope>NUCLEOTIDE SEQUENCE [LARGE SCALE GENOMIC DNA]</scope>
    <source>
        <strain evidence="1 2">DSM 13687</strain>
    </source>
</reference>
<dbReference type="InterPro" id="IPR036249">
    <property type="entry name" value="Thioredoxin-like_sf"/>
</dbReference>
<keyword evidence="2" id="KW-1185">Reference proteome</keyword>
<dbReference type="SUPFAM" id="SSF52833">
    <property type="entry name" value="Thioredoxin-like"/>
    <property type="match status" value="1"/>
</dbReference>
<dbReference type="EMBL" id="APJX01000004">
    <property type="protein sequence ID" value="EMS79717.1"/>
    <property type="molecule type" value="Genomic_DNA"/>
</dbReference>